<dbReference type="WBParaSite" id="PS1159_v2.g8127.t1">
    <property type="protein sequence ID" value="PS1159_v2.g8127.t1"/>
    <property type="gene ID" value="PS1159_v2.g8127"/>
</dbReference>
<evidence type="ECO:0000313" key="2">
    <source>
        <dbReference type="WBParaSite" id="PS1159_v2.g8127.t1"/>
    </source>
</evidence>
<evidence type="ECO:0000313" key="1">
    <source>
        <dbReference type="Proteomes" id="UP000887580"/>
    </source>
</evidence>
<dbReference type="Proteomes" id="UP000887580">
    <property type="component" value="Unplaced"/>
</dbReference>
<proteinExistence type="predicted"/>
<name>A0AC35GSM9_9BILA</name>
<accession>A0AC35GSM9</accession>
<protein>
    <submittedName>
        <fullName evidence="2">Amino acid transporter transmembrane domain-containing protein</fullName>
    </submittedName>
</protein>
<organism evidence="1 2">
    <name type="scientific">Panagrolaimus sp. PS1159</name>
    <dbReference type="NCBI Taxonomy" id="55785"/>
    <lineage>
        <taxon>Eukaryota</taxon>
        <taxon>Metazoa</taxon>
        <taxon>Ecdysozoa</taxon>
        <taxon>Nematoda</taxon>
        <taxon>Chromadorea</taxon>
        <taxon>Rhabditida</taxon>
        <taxon>Tylenchina</taxon>
        <taxon>Panagrolaimomorpha</taxon>
        <taxon>Panagrolaimoidea</taxon>
        <taxon>Panagrolaimidae</taxon>
        <taxon>Panagrolaimus</taxon>
    </lineage>
</organism>
<sequence length="239" mass="26409">MMQEDVSLSPDDTVIERAVQRDRSDTDDNNAAIATGTAIPGPHSEGTHLFADRQKTSNTITPEQAFVHMIKAMLGTGLLSLPLAFKHAGLYLGLFLLVIICAVCLYSGPTWISNRGYFFKQVVNVNVFIAQLGFCCVYFVFMADNLQDFFAENANINIAKSVWMIILLIPILAFCSIRKLSVLAPFAFAANMIYLVAVGIVIYFCLTHLQPTSNVVKFGRIQDLPLFFGTVMFAFEGVC</sequence>
<reference evidence="2" key="1">
    <citation type="submission" date="2022-11" db="UniProtKB">
        <authorList>
            <consortium name="WormBaseParasite"/>
        </authorList>
    </citation>
    <scope>IDENTIFICATION</scope>
</reference>